<accession>A0ABS5EUF0</accession>
<dbReference type="InterPro" id="IPR029063">
    <property type="entry name" value="SAM-dependent_MTases_sf"/>
</dbReference>
<name>A0ABS5EUF0_9PROT</name>
<keyword evidence="2" id="KW-1185">Reference proteome</keyword>
<reference evidence="2" key="1">
    <citation type="journal article" date="2021" name="Syst. Appl. Microbiol.">
        <title>Roseomonas hellenica sp. nov., isolated from roots of wild-growing Alkanna tinctoria.</title>
        <authorList>
            <person name="Rat A."/>
            <person name="Naranjo H.D."/>
            <person name="Lebbe L."/>
            <person name="Cnockaert M."/>
            <person name="Krigas N."/>
            <person name="Grigoriadou K."/>
            <person name="Maloupa E."/>
            <person name="Willems A."/>
        </authorList>
    </citation>
    <scope>NUCLEOTIDE SEQUENCE [LARGE SCALE GENOMIC DNA]</scope>
    <source>
        <strain evidence="2">LMG 31523</strain>
    </source>
</reference>
<dbReference type="SUPFAM" id="SSF53335">
    <property type="entry name" value="S-adenosyl-L-methionine-dependent methyltransferases"/>
    <property type="match status" value="1"/>
</dbReference>
<evidence type="ECO:0000313" key="2">
    <source>
        <dbReference type="Proteomes" id="UP001196870"/>
    </source>
</evidence>
<sequence>MLLAYLMARQVSPADAPIIEIGSGKGALTEYVLRRGIAPEQLALVENAPEYAAFLRAQYPAAQIVPIDALGLGAVPLFGKGQAGAVFCNLRLGGLSGWQMTVILNGAFEHLREGGALYQASDWLRCPVPRPILERLNLRSQRVCTLLGIAVPRSVHRIVRCQA</sequence>
<proteinExistence type="predicted"/>
<dbReference type="RefSeq" id="WP_211851521.1">
    <property type="nucleotide sequence ID" value="NZ_JAAGBB010000005.1"/>
</dbReference>
<dbReference type="Proteomes" id="UP001196870">
    <property type="component" value="Unassembled WGS sequence"/>
</dbReference>
<dbReference type="Gene3D" id="3.40.50.150">
    <property type="entry name" value="Vaccinia Virus protein VP39"/>
    <property type="match status" value="1"/>
</dbReference>
<evidence type="ECO:0000313" key="1">
    <source>
        <dbReference type="EMBL" id="MBR0663931.1"/>
    </source>
</evidence>
<gene>
    <name evidence="1" type="ORF">GXW71_06125</name>
</gene>
<dbReference type="EMBL" id="JAAGBB010000005">
    <property type="protein sequence ID" value="MBR0663931.1"/>
    <property type="molecule type" value="Genomic_DNA"/>
</dbReference>
<organism evidence="1 2">
    <name type="scientific">Plastoroseomonas hellenica</name>
    <dbReference type="NCBI Taxonomy" id="2687306"/>
    <lineage>
        <taxon>Bacteria</taxon>
        <taxon>Pseudomonadati</taxon>
        <taxon>Pseudomonadota</taxon>
        <taxon>Alphaproteobacteria</taxon>
        <taxon>Acetobacterales</taxon>
        <taxon>Acetobacteraceae</taxon>
        <taxon>Plastoroseomonas</taxon>
    </lineage>
</organism>
<comment type="caution">
    <text evidence="1">The sequence shown here is derived from an EMBL/GenBank/DDBJ whole genome shotgun (WGS) entry which is preliminary data.</text>
</comment>
<protein>
    <submittedName>
        <fullName evidence="1">Uncharacterized protein</fullName>
    </submittedName>
</protein>